<gene>
    <name evidence="2" type="ORF">HO133_010521</name>
</gene>
<dbReference type="GeneID" id="59338911"/>
<sequence>MRSYSRFVYSPSASNTIRLLRVLRDEDQLRYCLSTFSKDNIPDFYALSYSWDGQSRDQVILCNDTLLAVTSNVQKLLPYLHLEYKSNYIWIDAICIDQDSPIDQNTQIPLMRIIYTKAIKVIVWLGESDAHVDRALEAIPELIPRLRGFDGRLGLNDDRLMSHGLPKRSDEIWHGTRDLLSRSWFTRLWVFQEAVLAESVVVMCGNRIMNMDELVDFTASMASASVVDLTRDTDSDFFAVLTGLAMVQRISLFREWRANGQGISFMSLLEASRDFSVTRDADKVYGLLGLASDALGEILRVDVTKPAVEVYIEAAKFDIANDPTLSILRCASSNQPLEGLPSWCPNFSGPRASEMLGSEAAKHDIANNAGVKFFPLLFPNQPFASLPSLWSNFAGPRTTSRYKPLNGEGGPIHHAGLNPSFLTSTSSILHAFNNLFHATTSTVNNLLSVSGVTLDRIVQVVPNGWQWDNSANIPLSDGRAARTLVWEDACLKLSQRVYCSPSSRDVPEAHWRALIANTLNGKKCTSNQRDVYVLMKVGLAIAAAMERQPAIARSMDY</sequence>
<dbReference type="EMBL" id="JACCJB010000009">
    <property type="protein sequence ID" value="KAF6223947.1"/>
    <property type="molecule type" value="Genomic_DNA"/>
</dbReference>
<dbReference type="Proteomes" id="UP000593566">
    <property type="component" value="Unassembled WGS sequence"/>
</dbReference>
<protein>
    <recommendedName>
        <fullName evidence="1">Heterokaryon incompatibility domain-containing protein</fullName>
    </recommendedName>
</protein>
<evidence type="ECO:0000259" key="1">
    <source>
        <dbReference type="Pfam" id="PF06985"/>
    </source>
</evidence>
<reference evidence="2 3" key="1">
    <citation type="journal article" date="2020" name="Genomics">
        <title>Complete, high-quality genomes from long-read metagenomic sequencing of two wolf lichen thalli reveals enigmatic genome architecture.</title>
        <authorList>
            <person name="McKenzie S.K."/>
            <person name="Walston R.F."/>
            <person name="Allen J.L."/>
        </authorList>
    </citation>
    <scope>NUCLEOTIDE SEQUENCE [LARGE SCALE GENOMIC DNA]</scope>
    <source>
        <strain evidence="2">WasteWater1</strain>
    </source>
</reference>
<dbReference type="PANTHER" id="PTHR24148">
    <property type="entry name" value="ANKYRIN REPEAT DOMAIN-CONTAINING PROTEIN 39 HOMOLOG-RELATED"/>
    <property type="match status" value="1"/>
</dbReference>
<name>A0A8H6CI89_9LECA</name>
<dbReference type="PANTHER" id="PTHR24148:SF64">
    <property type="entry name" value="HETEROKARYON INCOMPATIBILITY DOMAIN-CONTAINING PROTEIN"/>
    <property type="match status" value="1"/>
</dbReference>
<accession>A0A8H6CI89</accession>
<proteinExistence type="predicted"/>
<evidence type="ECO:0000313" key="2">
    <source>
        <dbReference type="EMBL" id="KAF6223947.1"/>
    </source>
</evidence>
<organism evidence="2 3">
    <name type="scientific">Letharia lupina</name>
    <dbReference type="NCBI Taxonomy" id="560253"/>
    <lineage>
        <taxon>Eukaryota</taxon>
        <taxon>Fungi</taxon>
        <taxon>Dikarya</taxon>
        <taxon>Ascomycota</taxon>
        <taxon>Pezizomycotina</taxon>
        <taxon>Lecanoromycetes</taxon>
        <taxon>OSLEUM clade</taxon>
        <taxon>Lecanoromycetidae</taxon>
        <taxon>Lecanorales</taxon>
        <taxon>Lecanorineae</taxon>
        <taxon>Parmeliaceae</taxon>
        <taxon>Letharia</taxon>
    </lineage>
</organism>
<keyword evidence="3" id="KW-1185">Reference proteome</keyword>
<dbReference type="InterPro" id="IPR052895">
    <property type="entry name" value="HetReg/Transcr_Mod"/>
</dbReference>
<dbReference type="AlphaFoldDB" id="A0A8H6CI89"/>
<evidence type="ECO:0000313" key="3">
    <source>
        <dbReference type="Proteomes" id="UP000593566"/>
    </source>
</evidence>
<comment type="caution">
    <text evidence="2">The sequence shown here is derived from an EMBL/GenBank/DDBJ whole genome shotgun (WGS) entry which is preliminary data.</text>
</comment>
<dbReference type="InterPro" id="IPR010730">
    <property type="entry name" value="HET"/>
</dbReference>
<feature type="domain" description="Heterokaryon incompatibility" evidence="1">
    <location>
        <begin position="44"/>
        <end position="193"/>
    </location>
</feature>
<dbReference type="RefSeq" id="XP_037153007.1">
    <property type="nucleotide sequence ID" value="XM_037301373.1"/>
</dbReference>
<dbReference type="Pfam" id="PF06985">
    <property type="entry name" value="HET"/>
    <property type="match status" value="1"/>
</dbReference>